<accession>A0A9N8EJH0</accession>
<feature type="transmembrane region" description="Helical" evidence="2">
    <location>
        <begin position="1696"/>
        <end position="1720"/>
    </location>
</feature>
<comment type="caution">
    <text evidence="3">The sequence shown here is derived from an EMBL/GenBank/DDBJ whole genome shotgun (WGS) entry which is preliminary data.</text>
</comment>
<keyword evidence="2" id="KW-0472">Membrane</keyword>
<name>A0A9N8EJH0_9STRA</name>
<feature type="transmembrane region" description="Helical" evidence="2">
    <location>
        <begin position="1614"/>
        <end position="1640"/>
    </location>
</feature>
<keyword evidence="4" id="KW-1185">Reference proteome</keyword>
<evidence type="ECO:0000256" key="1">
    <source>
        <dbReference type="SAM" id="MobiDB-lite"/>
    </source>
</evidence>
<feature type="region of interest" description="Disordered" evidence="1">
    <location>
        <begin position="1879"/>
        <end position="1932"/>
    </location>
</feature>
<keyword evidence="2" id="KW-1133">Transmembrane helix</keyword>
<evidence type="ECO:0000256" key="2">
    <source>
        <dbReference type="SAM" id="Phobius"/>
    </source>
</evidence>
<organism evidence="3 4">
    <name type="scientific">Seminavis robusta</name>
    <dbReference type="NCBI Taxonomy" id="568900"/>
    <lineage>
        <taxon>Eukaryota</taxon>
        <taxon>Sar</taxon>
        <taxon>Stramenopiles</taxon>
        <taxon>Ochrophyta</taxon>
        <taxon>Bacillariophyta</taxon>
        <taxon>Bacillariophyceae</taxon>
        <taxon>Bacillariophycidae</taxon>
        <taxon>Naviculales</taxon>
        <taxon>Naviculaceae</taxon>
        <taxon>Seminavis</taxon>
    </lineage>
</organism>
<dbReference type="Proteomes" id="UP001153069">
    <property type="component" value="Unassembled WGS sequence"/>
</dbReference>
<dbReference type="InterPro" id="IPR007498">
    <property type="entry name" value="PqiA-like"/>
</dbReference>
<dbReference type="GO" id="GO:0008289">
    <property type="term" value="F:lipid binding"/>
    <property type="evidence" value="ECO:0007669"/>
    <property type="project" value="InterPro"/>
</dbReference>
<dbReference type="OrthoDB" id="48427at2759"/>
<protein>
    <submittedName>
        <fullName evidence="3">Paraquat-inducible protein A</fullName>
    </submittedName>
</protein>
<evidence type="ECO:0000313" key="3">
    <source>
        <dbReference type="EMBL" id="CAB9519904.1"/>
    </source>
</evidence>
<reference evidence="3" key="1">
    <citation type="submission" date="2020-06" db="EMBL/GenBank/DDBJ databases">
        <authorList>
            <consortium name="Plant Systems Biology data submission"/>
        </authorList>
    </citation>
    <scope>NUCLEOTIDE SEQUENCE</scope>
    <source>
        <strain evidence="3">D6</strain>
    </source>
</reference>
<dbReference type="PANTHER" id="PTHR34730">
    <property type="entry name" value="UNNAMED PRODUCT"/>
    <property type="match status" value="1"/>
</dbReference>
<feature type="transmembrane region" description="Helical" evidence="2">
    <location>
        <begin position="1753"/>
        <end position="1777"/>
    </location>
</feature>
<dbReference type="InterPro" id="IPR017943">
    <property type="entry name" value="Bactericidal_perm-incr_a/b_dom"/>
</dbReference>
<evidence type="ECO:0000313" key="4">
    <source>
        <dbReference type="Proteomes" id="UP001153069"/>
    </source>
</evidence>
<feature type="transmembrane region" description="Helical" evidence="2">
    <location>
        <begin position="1842"/>
        <end position="1862"/>
    </location>
</feature>
<feature type="compositionally biased region" description="Basic and acidic residues" evidence="1">
    <location>
        <begin position="1879"/>
        <end position="1888"/>
    </location>
</feature>
<dbReference type="PANTHER" id="PTHR34730:SF1">
    <property type="entry name" value="PARAQUAT-INDUCIBLE PROTEIN A"/>
    <property type="match status" value="1"/>
</dbReference>
<proteinExistence type="predicted"/>
<feature type="transmembrane region" description="Helical" evidence="2">
    <location>
        <begin position="1797"/>
        <end position="1817"/>
    </location>
</feature>
<feature type="transmembrane region" description="Helical" evidence="2">
    <location>
        <begin position="2017"/>
        <end position="2044"/>
    </location>
</feature>
<sequence length="2254" mass="250749">MTRIQRSLMVVSSLERFIAWAMLLGLGLTPLVRSQEVTGSSHLVSAAEAVASRNEARAANQEHPWQLDNAAPFSAQSSALPLETTVSERMIKEIIQKRLLNEEILDSIPGYRSNTTSPSTAPRADDFEAFNDLLETTVFSLPDADINEELLFQVLGIKLRNLECSQLRLEDVQLSREFRSNRELGLGAGVVGLGLQCEFDFWWRYIFLTGNGHANIQVADSGADFGLDFYSRDFSVYPPHAAKVENCETNINIVGIQFSGNIASEIFNLLEQLILDVVGGLLNAEICGTLKDIGAEMIGVGLEALYELILPFLEPVEPWRNNVTYPEINMEVPEDIELLSWNDDTGFGQFFGAALEEVEESMTSMTFDPDNAPNGTLSHPNGTMFPDGYDLGINAMLRRYLLDDNRTFGLDLSTFGDENGAVLFQSHDQLTQTNLSLLSLKVNGLDTFTDIQPFQRYGNHTLENVLSWDYLSFEADIKMEIMASSQEDAFIRDTERPDPYIEEMTVTVGVENIELDVAIMVALDPSRMITIEVGSMLDVASMVPCLFASFHDFVIAGLNVSVGDIQLPTVDGLVSPGADRILVDGAEIGFFMFKGTILQMLPSLFQSTVRDLATEALENFTCPEFEEFEEDSFVDLRDLLLSGDEAKELGGTGDAQYGDLASTVYGIGQDMWSAVEPDGTLGLNDLAVGPITEAISGTEGMLLIPGALYNFTTNEENQMEFKTLVQRFEFAIFDLTIDNLDTVVHPMAILQPINHPFVTQSTINMGPLEDSPLNVTIGLLMSLDIDDSPLAMNNVITMGFSVASVEAFIEILSMMSTNHLLNLQLGNAVDINCLFATLPPPELDQLGYRVKGSVERGLKFRRLLAKMSDLRLLVNCVECSPGMASLPDIVDIWDRAGVTELLSYRLPIVVAEFMTSETMQVHVDRWVVGAPYACPQRNEYLTDYDRPETWEKPEFDDISVESSDTLFFTFLVAGQVGFVLLVETHYPWELDTLQYMSSQEHFEQPNGTHLIDWTNLTQGFDQLADDARDYLSETRFDNETGMEDLGVNILIRDLFADDNGTIEVVGFLGDEPIEFDIEGVVFLIHAIRIRGLDTFSRFDVLKPVAPQTVLNSVYLRELEVDLDFSMGSRSNPPQIITAKFAMKDLNATIPLFAAIDLNFMSQLEMGHFMMFDYIFPCLMATAVDIHFPQILISIGNLSTPIFEGFLPESQAALTQSVEEVFERYGERSLKALPILFDVSARTFVNTWLQDYIRGRAQCTHLREHAFNATPPGENPYPFAYFLDFRELLLDAANSTAKGGRGMSTYGDTLRTLSVPLNDQILAVDPVTGLSTINSLVAGATEFLFGEKGSVIIPGTILETDEIDFGVGALLLNISLSMGDLHIQNADSIGEPIEILRPVDGEPYYLDNSVGIGLGDKPVRVSLRFSVDILNIDADTLDVTKEIRNEMIISIDIHTAKTLFNGLLKIPESRLIDFPMSDFLNPWCWGALFPAPELNHLGIRPEGEPRSVALMDLALEFSKLNVTIECVSCTSPGMANLVETLRKPGSSEGLTLLANTIVEYGLDIVTGNLVQNAIDRGIMEATRRCPHDPKYEGDNLDLRVFDPLNFDRSVAVNHILFLLAGVLVGLVVVILVVSSAVRCIVNRRFSRWLRTLPTQRVHLVLHQQQADKQLERALNENTSSMFSTPELSMPVRYGMPLIILGNIGFFLSGHLSIAAQVGFVLEIAGDPFTLSRLYDFTIVDSTIGMWEAGAKEMAIFLCTFALIWPYSKQLISLFCWLLPPEKLSISTRGSTYLWLDTLAKWSMVDIFVLLITMIAFRVDAVTPSVEFLPKDFFTLRIRIIPTWGLYANLIAQIISQISSHFIIHYHREIVRHATRTYEEDHNLRPRKDAQNPADQAAGEPSDERSGGTKDSSEGSKETDNRTRLCDTAFSRPHKGNQSRLVARQSASYGLVVVTVLFLLFLVIGSTLPSLSAEVQGIVSFVSALGDEGVAKEFNLFDVAVMLVKDSVKLGEFKYVAGYLLLACILILTVFVVPIVQGLALAYHWFKPMNDRERKRFAVFNEILAAWQYAEVFVLAILVSSWQLAPTSVSIVAGQCEDFETIFEMLAYWGVLERENSHCFRIEAQVLSGSYLLFGAAVLLGLLNSFVTKASFQYFYDIEETRKEQAMEEHLTLEESMVPLDEKAINTITPPPVLFTDSFRWLLRPEILGDRPLKGMIVEDPSNRMQEQAIAAENLSTSSGSKVDIHEVDGIMVLEC</sequence>
<feature type="transmembrane region" description="Helical" evidence="2">
    <location>
        <begin position="2128"/>
        <end position="2145"/>
    </location>
</feature>
<dbReference type="SUPFAM" id="SSF55394">
    <property type="entry name" value="Bactericidal permeability-increasing protein, BPI"/>
    <property type="match status" value="1"/>
</dbReference>
<dbReference type="EMBL" id="CAICTM010001055">
    <property type="protein sequence ID" value="CAB9519904.1"/>
    <property type="molecule type" value="Genomic_DNA"/>
</dbReference>
<gene>
    <name evidence="3" type="ORF">SEMRO_1057_G236250.1</name>
</gene>
<feature type="compositionally biased region" description="Basic and acidic residues" evidence="1">
    <location>
        <begin position="1900"/>
        <end position="1923"/>
    </location>
</feature>
<feature type="transmembrane region" description="Helical" evidence="2">
    <location>
        <begin position="1945"/>
        <end position="1966"/>
    </location>
</feature>
<dbReference type="Gene3D" id="3.15.10.10">
    <property type="entry name" value="Bactericidal permeability-increasing protein, domain 1"/>
    <property type="match status" value="1"/>
</dbReference>
<keyword evidence="2" id="KW-0812">Transmembrane</keyword>
<feature type="transmembrane region" description="Helical" evidence="2">
    <location>
        <begin position="2056"/>
        <end position="2077"/>
    </location>
</feature>
<dbReference type="Pfam" id="PF04403">
    <property type="entry name" value="PqiA"/>
    <property type="match status" value="2"/>
</dbReference>